<proteinExistence type="predicted"/>
<feature type="non-terminal residue" evidence="1">
    <location>
        <position position="1"/>
    </location>
</feature>
<dbReference type="EMBL" id="NMUH01002770">
    <property type="protein sequence ID" value="MQM01994.1"/>
    <property type="molecule type" value="Genomic_DNA"/>
</dbReference>
<dbReference type="AlphaFoldDB" id="A0A843WCT5"/>
<sequence length="131" mass="14414">MGACGEIVVRVAMTGRAGIDGSGGSSCAKLVGVRRESRGVFPYIGLWFVGRICPVWESAGGWFSSWRLKKSTSRDVDVDLFREEGRTRRRDLCRQVLQCLCAVEPARFQFSQCVPEGAAHYDTGSCVLTEC</sequence>
<dbReference type="Proteomes" id="UP000652761">
    <property type="component" value="Unassembled WGS sequence"/>
</dbReference>
<evidence type="ECO:0000313" key="2">
    <source>
        <dbReference type="Proteomes" id="UP000652761"/>
    </source>
</evidence>
<accession>A0A843WCT5</accession>
<gene>
    <name evidence="1" type="ORF">Taro_034754</name>
</gene>
<organism evidence="1 2">
    <name type="scientific">Colocasia esculenta</name>
    <name type="common">Wild taro</name>
    <name type="synonym">Arum esculentum</name>
    <dbReference type="NCBI Taxonomy" id="4460"/>
    <lineage>
        <taxon>Eukaryota</taxon>
        <taxon>Viridiplantae</taxon>
        <taxon>Streptophyta</taxon>
        <taxon>Embryophyta</taxon>
        <taxon>Tracheophyta</taxon>
        <taxon>Spermatophyta</taxon>
        <taxon>Magnoliopsida</taxon>
        <taxon>Liliopsida</taxon>
        <taxon>Araceae</taxon>
        <taxon>Aroideae</taxon>
        <taxon>Colocasieae</taxon>
        <taxon>Colocasia</taxon>
    </lineage>
</organism>
<protein>
    <submittedName>
        <fullName evidence="1">Uncharacterized protein</fullName>
    </submittedName>
</protein>
<evidence type="ECO:0000313" key="1">
    <source>
        <dbReference type="EMBL" id="MQM01994.1"/>
    </source>
</evidence>
<comment type="caution">
    <text evidence="1">The sequence shown here is derived from an EMBL/GenBank/DDBJ whole genome shotgun (WGS) entry which is preliminary data.</text>
</comment>
<name>A0A843WCT5_COLES</name>
<reference evidence="1" key="1">
    <citation type="submission" date="2017-07" db="EMBL/GenBank/DDBJ databases">
        <title>Taro Niue Genome Assembly and Annotation.</title>
        <authorList>
            <person name="Atibalentja N."/>
            <person name="Keating K."/>
            <person name="Fields C.J."/>
        </authorList>
    </citation>
    <scope>NUCLEOTIDE SEQUENCE</scope>
    <source>
        <strain evidence="1">Niue_2</strain>
        <tissue evidence="1">Leaf</tissue>
    </source>
</reference>
<keyword evidence="2" id="KW-1185">Reference proteome</keyword>